<dbReference type="Gene3D" id="3.20.20.140">
    <property type="entry name" value="Metal-dependent hydrolases"/>
    <property type="match status" value="1"/>
</dbReference>
<accession>A0A420WQX1</accession>
<dbReference type="EMBL" id="RBIG01000001">
    <property type="protein sequence ID" value="RKQ73389.1"/>
    <property type="molecule type" value="Genomic_DNA"/>
</dbReference>
<dbReference type="RefSeq" id="WP_121218247.1">
    <property type="nucleotide sequence ID" value="NZ_RBIG01000001.1"/>
</dbReference>
<dbReference type="AlphaFoldDB" id="A0A420WQX1"/>
<dbReference type="SUPFAM" id="SSF51338">
    <property type="entry name" value="Composite domain of metallo-dependent hydrolases"/>
    <property type="match status" value="1"/>
</dbReference>
<evidence type="ECO:0000313" key="4">
    <source>
        <dbReference type="EMBL" id="RKQ73389.1"/>
    </source>
</evidence>
<comment type="similarity">
    <text evidence="1">Belongs to the metallo-dependent hydrolases superfamily. ATZ/TRZ family.</text>
</comment>
<gene>
    <name evidence="4" type="ORF">BCL74_1177</name>
</gene>
<dbReference type="SUPFAM" id="SSF51556">
    <property type="entry name" value="Metallo-dependent hydrolases"/>
    <property type="match status" value="1"/>
</dbReference>
<dbReference type="Pfam" id="PF01979">
    <property type="entry name" value="Amidohydro_1"/>
    <property type="match status" value="1"/>
</dbReference>
<evidence type="ECO:0000259" key="3">
    <source>
        <dbReference type="Pfam" id="PF01979"/>
    </source>
</evidence>
<dbReference type="InterPro" id="IPR050287">
    <property type="entry name" value="MTA/SAH_deaminase"/>
</dbReference>
<dbReference type="InterPro" id="IPR006680">
    <property type="entry name" value="Amidohydro-rel"/>
</dbReference>
<organism evidence="4 5">
    <name type="scientific">Oceanibaculum indicum</name>
    <dbReference type="NCBI Taxonomy" id="526216"/>
    <lineage>
        <taxon>Bacteria</taxon>
        <taxon>Pseudomonadati</taxon>
        <taxon>Pseudomonadota</taxon>
        <taxon>Alphaproteobacteria</taxon>
        <taxon>Rhodospirillales</taxon>
        <taxon>Oceanibaculaceae</taxon>
        <taxon>Oceanibaculum</taxon>
    </lineage>
</organism>
<name>A0A420WQX1_9PROT</name>
<sequence>MTETTVIRNADWVVALDKVKGEHVYLRDADVAFEGNRITHVGKGYEGKADREIDGRNRVVMPGMVNVHSHPTSEPLRKGITDETRSPGFWHSSLYEYLTVFENDPDGYQACMQVAMAELLMSGCTTVADLSIAFEGWLDTLADSGIRAVVAPMYRDARWYTTDGHELKYDWNPENGRNGFEKARRIIDLANQHPSGRLSGMVCPAQIDTCTPELIRDSFDYAVEKNLPFQIHAAQAVTEFLEMQRRHGLTPIQWMESIGALGEHSIIGHGIFLDHHPWLHWTTRKDLGLLADSGSTVAHCPTVFARRGITLRTFGGYLRAGVNMGIGTDTYPHNFLEEMRCVAMYARVIGESVDDLNTSDVFNAATLGGARALRQPDIGGIAPGFKADIVLLDAKHPAMMPLREPVRSLVYVAGDRAVNDVFVDGRQVVQDGKCLTIDLQAASEALEEAQKRSLKKVSKLDWNNRSADELAPMAYCTVDRLN</sequence>
<evidence type="ECO:0000256" key="1">
    <source>
        <dbReference type="ARBA" id="ARBA00006745"/>
    </source>
</evidence>
<dbReference type="PANTHER" id="PTHR43794:SF11">
    <property type="entry name" value="AMIDOHYDROLASE-RELATED DOMAIN-CONTAINING PROTEIN"/>
    <property type="match status" value="1"/>
</dbReference>
<dbReference type="InterPro" id="IPR011059">
    <property type="entry name" value="Metal-dep_hydrolase_composite"/>
</dbReference>
<dbReference type="Gene3D" id="2.30.40.10">
    <property type="entry name" value="Urease, subunit C, domain 1"/>
    <property type="match status" value="1"/>
</dbReference>
<keyword evidence="2 4" id="KW-0378">Hydrolase</keyword>
<proteinExistence type="inferred from homology"/>
<feature type="domain" description="Amidohydrolase-related" evidence="3">
    <location>
        <begin position="59"/>
        <end position="428"/>
    </location>
</feature>
<reference evidence="4 5" key="1">
    <citation type="submission" date="2018-10" db="EMBL/GenBank/DDBJ databases">
        <title>Comparative analysis of microorganisms from saline springs in Andes Mountain Range, Colombia.</title>
        <authorList>
            <person name="Rubin E."/>
        </authorList>
    </citation>
    <scope>NUCLEOTIDE SEQUENCE [LARGE SCALE GENOMIC DNA]</scope>
    <source>
        <strain evidence="4 5">USBA 36</strain>
    </source>
</reference>
<dbReference type="InterPro" id="IPR032466">
    <property type="entry name" value="Metal_Hydrolase"/>
</dbReference>
<dbReference type="GO" id="GO:0016810">
    <property type="term" value="F:hydrolase activity, acting on carbon-nitrogen (but not peptide) bonds"/>
    <property type="evidence" value="ECO:0007669"/>
    <property type="project" value="InterPro"/>
</dbReference>
<evidence type="ECO:0000256" key="2">
    <source>
        <dbReference type="ARBA" id="ARBA00022801"/>
    </source>
</evidence>
<comment type="caution">
    <text evidence="4">The sequence shown here is derived from an EMBL/GenBank/DDBJ whole genome shotgun (WGS) entry which is preliminary data.</text>
</comment>
<dbReference type="OrthoDB" id="9796020at2"/>
<dbReference type="Proteomes" id="UP000277424">
    <property type="component" value="Unassembled WGS sequence"/>
</dbReference>
<protein>
    <submittedName>
        <fullName evidence="4">Cytosine/adenosine deaminase-related metal-dependent hydrolase</fullName>
    </submittedName>
</protein>
<evidence type="ECO:0000313" key="5">
    <source>
        <dbReference type="Proteomes" id="UP000277424"/>
    </source>
</evidence>
<dbReference type="PANTHER" id="PTHR43794">
    <property type="entry name" value="AMINOHYDROLASE SSNA-RELATED"/>
    <property type="match status" value="1"/>
</dbReference>